<keyword evidence="11" id="KW-1185">Reference proteome</keyword>
<keyword evidence="3" id="KW-0378">Hydrolase</keyword>
<evidence type="ECO:0000256" key="5">
    <source>
        <dbReference type="ARBA" id="ARBA00022840"/>
    </source>
</evidence>
<dbReference type="InterPro" id="IPR014014">
    <property type="entry name" value="RNA_helicase_DEAD_Q_motif"/>
</dbReference>
<dbReference type="CDD" id="cd00268">
    <property type="entry name" value="DEADc"/>
    <property type="match status" value="1"/>
</dbReference>
<feature type="short sequence motif" description="Q motif" evidence="6">
    <location>
        <begin position="181"/>
        <end position="209"/>
    </location>
</feature>
<dbReference type="Pfam" id="PF00271">
    <property type="entry name" value="Helicase_C"/>
    <property type="match status" value="1"/>
</dbReference>
<gene>
    <name evidence="10" type="ORF">PEVE_00020567</name>
</gene>
<dbReference type="PANTHER" id="PTHR47963:SF8">
    <property type="entry name" value="ATP-DEPENDENT RNA HELICASE DEAD"/>
    <property type="match status" value="1"/>
</dbReference>
<dbReference type="CDD" id="cd18787">
    <property type="entry name" value="SF2_C_DEAD"/>
    <property type="match status" value="1"/>
</dbReference>
<feature type="domain" description="DEAD-box RNA helicase Q" evidence="9">
    <location>
        <begin position="181"/>
        <end position="209"/>
    </location>
</feature>
<dbReference type="PANTHER" id="PTHR47963">
    <property type="entry name" value="DEAD-BOX ATP-DEPENDENT RNA HELICASE 47, MITOCHONDRIAL"/>
    <property type="match status" value="1"/>
</dbReference>
<comment type="caution">
    <text evidence="10">The sequence shown here is derived from an EMBL/GenBank/DDBJ whole genome shotgun (WGS) entry which is preliminary data.</text>
</comment>
<dbReference type="InterPro" id="IPR027417">
    <property type="entry name" value="P-loop_NTPase"/>
</dbReference>
<dbReference type="SMART" id="SM00490">
    <property type="entry name" value="HELICc"/>
    <property type="match status" value="1"/>
</dbReference>
<evidence type="ECO:0000256" key="6">
    <source>
        <dbReference type="PROSITE-ProRule" id="PRU00552"/>
    </source>
</evidence>
<dbReference type="PROSITE" id="PS51194">
    <property type="entry name" value="HELICASE_CTER"/>
    <property type="match status" value="1"/>
</dbReference>
<dbReference type="Pfam" id="PF00270">
    <property type="entry name" value="DEAD"/>
    <property type="match status" value="1"/>
</dbReference>
<keyword evidence="2" id="KW-0547">Nucleotide-binding</keyword>
<dbReference type="InterPro" id="IPR044742">
    <property type="entry name" value="DEAD/DEAH_RhlB"/>
</dbReference>
<evidence type="ECO:0000256" key="2">
    <source>
        <dbReference type="ARBA" id="ARBA00022741"/>
    </source>
</evidence>
<dbReference type="InterPro" id="IPR001650">
    <property type="entry name" value="Helicase_C-like"/>
</dbReference>
<dbReference type="InterPro" id="IPR011545">
    <property type="entry name" value="DEAD/DEAH_box_helicase_dom"/>
</dbReference>
<dbReference type="EC" id="3.6.4.13" evidence="1"/>
<organism evidence="10 11">
    <name type="scientific">Porites evermanni</name>
    <dbReference type="NCBI Taxonomy" id="104178"/>
    <lineage>
        <taxon>Eukaryota</taxon>
        <taxon>Metazoa</taxon>
        <taxon>Cnidaria</taxon>
        <taxon>Anthozoa</taxon>
        <taxon>Hexacorallia</taxon>
        <taxon>Scleractinia</taxon>
        <taxon>Fungiina</taxon>
        <taxon>Poritidae</taxon>
        <taxon>Porites</taxon>
    </lineage>
</organism>
<evidence type="ECO:0000256" key="3">
    <source>
        <dbReference type="ARBA" id="ARBA00022801"/>
    </source>
</evidence>
<name>A0ABN8M5B9_9CNID</name>
<sequence length="584" mass="66891">MQSFILGRLRLQRLTPKIVPLNLRNYARTFASKEVENRDEDVGITGRRRRTKNRSKIHASDPDDEFMQMWSTTEGYIQDQLREVTKGVKMSRRKYVKVNRPNVSTLPLASELTLDERSKLLEDDPSVDFRIPRAEDFATLTPVFKSLTDEENFESVEENVLKVSEDKPEIGCNVVDTSRIFSFEDFNLHPKIIEKLKKYEIINPTPIQKQAIPLIMSSKSILIQSETGSGKTLVFLLPAIQDPGKSFGTVIVVPTRELASQLVFEAHRFLGNKTVVESFVSGVDIAKQEARLKDRTNRPLIAIGTPKRLLEIIDKDPLLVHRTKRLVIDEVDKTLLPLSKRVSIKKRTLRENNPRPAKLLVEKIKKYSRVRPVQLIGVSATVNDELKEDLSELGWGDHVTVIQSPASKGKRHSVPTCIKHQYVVCDESSGRSKAQTLARIFRESNQKSALVFIHRLHSVDSFVWELRDLGLNAVAFYRKVANQDPEEFEQFLMQFRTGQTDIVVGTEETVRGLDFKDLDHVYLMEVPKNIDEYLHLAGRVGRQGRPGTATTLVSQGDQREERRIRLEYRRLELPFEEIVLDESF</sequence>
<dbReference type="InterPro" id="IPR050547">
    <property type="entry name" value="DEAD_box_RNA_helicases"/>
</dbReference>
<protein>
    <recommendedName>
        <fullName evidence="1">RNA helicase</fullName>
        <ecNumber evidence="1">3.6.4.13</ecNumber>
    </recommendedName>
</protein>
<keyword evidence="4" id="KW-0347">Helicase</keyword>
<dbReference type="Gene3D" id="3.40.50.300">
    <property type="entry name" value="P-loop containing nucleotide triphosphate hydrolases"/>
    <property type="match status" value="2"/>
</dbReference>
<keyword evidence="5" id="KW-0067">ATP-binding</keyword>
<feature type="domain" description="Helicase ATP-binding" evidence="7">
    <location>
        <begin position="212"/>
        <end position="393"/>
    </location>
</feature>
<dbReference type="InterPro" id="IPR014001">
    <property type="entry name" value="Helicase_ATP-bd"/>
</dbReference>
<reference evidence="10 11" key="1">
    <citation type="submission" date="2022-05" db="EMBL/GenBank/DDBJ databases">
        <authorList>
            <consortium name="Genoscope - CEA"/>
            <person name="William W."/>
        </authorList>
    </citation>
    <scope>NUCLEOTIDE SEQUENCE [LARGE SCALE GENOMIC DNA]</scope>
</reference>
<dbReference type="PROSITE" id="PS51195">
    <property type="entry name" value="Q_MOTIF"/>
    <property type="match status" value="1"/>
</dbReference>
<evidence type="ECO:0000259" key="9">
    <source>
        <dbReference type="PROSITE" id="PS51195"/>
    </source>
</evidence>
<evidence type="ECO:0000256" key="1">
    <source>
        <dbReference type="ARBA" id="ARBA00012552"/>
    </source>
</evidence>
<accession>A0ABN8M5B9</accession>
<evidence type="ECO:0000313" key="11">
    <source>
        <dbReference type="Proteomes" id="UP001159427"/>
    </source>
</evidence>
<dbReference type="PROSITE" id="PS51192">
    <property type="entry name" value="HELICASE_ATP_BIND_1"/>
    <property type="match status" value="1"/>
</dbReference>
<dbReference type="EMBL" id="CALNXI010000276">
    <property type="protein sequence ID" value="CAH3023808.1"/>
    <property type="molecule type" value="Genomic_DNA"/>
</dbReference>
<evidence type="ECO:0000259" key="8">
    <source>
        <dbReference type="PROSITE" id="PS51194"/>
    </source>
</evidence>
<dbReference type="Proteomes" id="UP001159427">
    <property type="component" value="Unassembled WGS sequence"/>
</dbReference>
<evidence type="ECO:0000259" key="7">
    <source>
        <dbReference type="PROSITE" id="PS51192"/>
    </source>
</evidence>
<proteinExistence type="predicted"/>
<evidence type="ECO:0000256" key="4">
    <source>
        <dbReference type="ARBA" id="ARBA00022806"/>
    </source>
</evidence>
<dbReference type="SMART" id="SM00487">
    <property type="entry name" value="DEXDc"/>
    <property type="match status" value="1"/>
</dbReference>
<dbReference type="SUPFAM" id="SSF52540">
    <property type="entry name" value="P-loop containing nucleoside triphosphate hydrolases"/>
    <property type="match status" value="2"/>
</dbReference>
<feature type="domain" description="Helicase C-terminal" evidence="8">
    <location>
        <begin position="436"/>
        <end position="584"/>
    </location>
</feature>
<evidence type="ECO:0000313" key="10">
    <source>
        <dbReference type="EMBL" id="CAH3023808.1"/>
    </source>
</evidence>